<dbReference type="Pfam" id="PF05920">
    <property type="entry name" value="Homeobox_KN"/>
    <property type="match status" value="1"/>
</dbReference>
<dbReference type="InterPro" id="IPR009057">
    <property type="entry name" value="Homeodomain-like_sf"/>
</dbReference>
<evidence type="ECO:0000256" key="6">
    <source>
        <dbReference type="PROSITE-ProRule" id="PRU00108"/>
    </source>
</evidence>
<dbReference type="EMBL" id="GEDC01028802">
    <property type="protein sequence ID" value="JAS08496.1"/>
    <property type="molecule type" value="Transcribed_RNA"/>
</dbReference>
<protein>
    <recommendedName>
        <fullName evidence="7">Homeobox domain-containing protein</fullName>
    </recommendedName>
</protein>
<evidence type="ECO:0000313" key="11">
    <source>
        <dbReference type="EMBL" id="JAS36321.1"/>
    </source>
</evidence>
<organism evidence="10">
    <name type="scientific">Clastoptera arizonana</name>
    <name type="common">Arizona spittle bug</name>
    <dbReference type="NCBI Taxonomy" id="38151"/>
    <lineage>
        <taxon>Eukaryota</taxon>
        <taxon>Metazoa</taxon>
        <taxon>Ecdysozoa</taxon>
        <taxon>Arthropoda</taxon>
        <taxon>Hexapoda</taxon>
        <taxon>Insecta</taxon>
        <taxon>Pterygota</taxon>
        <taxon>Neoptera</taxon>
        <taxon>Paraneoptera</taxon>
        <taxon>Hemiptera</taxon>
        <taxon>Auchenorrhyncha</taxon>
        <taxon>Cercopoidea</taxon>
        <taxon>Clastopteridae</taxon>
        <taxon>Clastoptera</taxon>
    </lineage>
</organism>
<dbReference type="GO" id="GO:0000981">
    <property type="term" value="F:DNA-binding transcription factor activity, RNA polymerase II-specific"/>
    <property type="evidence" value="ECO:0007669"/>
    <property type="project" value="TreeGrafter"/>
</dbReference>
<evidence type="ECO:0000256" key="3">
    <source>
        <dbReference type="ARBA" id="ARBA00023125"/>
    </source>
</evidence>
<evidence type="ECO:0000313" key="8">
    <source>
        <dbReference type="EMBL" id="JAS08496.1"/>
    </source>
</evidence>
<comment type="subcellular location">
    <subcellularLocation>
        <location evidence="1 6">Nucleus</location>
    </subcellularLocation>
</comment>
<evidence type="ECO:0000256" key="5">
    <source>
        <dbReference type="ARBA" id="ARBA00023242"/>
    </source>
</evidence>
<evidence type="ECO:0000313" key="9">
    <source>
        <dbReference type="EMBL" id="JAS18053.1"/>
    </source>
</evidence>
<feature type="domain" description="Homeobox" evidence="7">
    <location>
        <begin position="48"/>
        <end position="111"/>
    </location>
</feature>
<dbReference type="GO" id="GO:0005634">
    <property type="term" value="C:nucleus"/>
    <property type="evidence" value="ECO:0007669"/>
    <property type="project" value="UniProtKB-SubCell"/>
</dbReference>
<dbReference type="PANTHER" id="PTHR11211">
    <property type="entry name" value="IROQUOIS-CLASS HOMEODOMAIN PROTEIN IRX"/>
    <property type="match status" value="1"/>
</dbReference>
<reference evidence="10" key="1">
    <citation type="submission" date="2015-12" db="EMBL/GenBank/DDBJ databases">
        <title>De novo transcriptome assembly of four potential Pierce s Disease insect vectors from Arizona vineyards.</title>
        <authorList>
            <person name="Tassone E.E."/>
        </authorList>
    </citation>
    <scope>NUCLEOTIDE SEQUENCE</scope>
</reference>
<feature type="DNA-binding region" description="Homeobox" evidence="6">
    <location>
        <begin position="50"/>
        <end position="112"/>
    </location>
</feature>
<dbReference type="InterPro" id="IPR001356">
    <property type="entry name" value="HD"/>
</dbReference>
<keyword evidence="3 6" id="KW-0238">DNA-binding</keyword>
<dbReference type="GO" id="GO:0001654">
    <property type="term" value="P:eye development"/>
    <property type="evidence" value="ECO:0007669"/>
    <property type="project" value="UniProtKB-ARBA"/>
</dbReference>
<dbReference type="AlphaFoldDB" id="A0A1B6DA68"/>
<dbReference type="SMART" id="SM00389">
    <property type="entry name" value="HOX"/>
    <property type="match status" value="1"/>
</dbReference>
<dbReference type="SUPFAM" id="SSF46689">
    <property type="entry name" value="Homeodomain-like"/>
    <property type="match status" value="1"/>
</dbReference>
<keyword evidence="4 6" id="KW-0371">Homeobox</keyword>
<accession>A0A1B6DA68</accession>
<evidence type="ECO:0000313" key="10">
    <source>
        <dbReference type="EMBL" id="JAS22597.1"/>
    </source>
</evidence>
<gene>
    <name evidence="9" type="ORF">g.9520</name>
    <name evidence="8" type="ORF">g.9522</name>
    <name evidence="11" type="ORF">g.9524</name>
    <name evidence="10" type="ORF">g.9526</name>
</gene>
<keyword evidence="5 6" id="KW-0539">Nucleus</keyword>
<dbReference type="PROSITE" id="PS50071">
    <property type="entry name" value="HOMEOBOX_2"/>
    <property type="match status" value="1"/>
</dbReference>
<dbReference type="GO" id="GO:0000978">
    <property type="term" value="F:RNA polymerase II cis-regulatory region sequence-specific DNA binding"/>
    <property type="evidence" value="ECO:0007669"/>
    <property type="project" value="TreeGrafter"/>
</dbReference>
<sequence length="283" mass="33654">MLKFTFNKSLISFSPDKEKNINVLEEENARWTRAGRTLRHCRYRRVFDHNHQNKRLFTPEIKKFLKNWLIRRRKNPYPNRNEKKDLALKTGLTYVQICNWFANWRRKLKNSSKKQQKRTWGHLIKDYNTQAQGNVEQFSISSNDSIWDEYGYNHYLDKPCTSTECNYQYLPDHGSTLKSDKINLNKKCTQNITSYHENQDNPLVNPTIKTPKLLSKWIESAEKFHPRESYVWTNTNLTWKNSLSKKSEGLLIGRHREELDAAEALTCLSHSIKCQQLPTMSFH</sequence>
<proteinExistence type="inferred from homology"/>
<name>A0A1B6DA68_9HEMI</name>
<dbReference type="InterPro" id="IPR008422">
    <property type="entry name" value="KN_HD"/>
</dbReference>
<dbReference type="Gene3D" id="1.10.10.60">
    <property type="entry name" value="Homeodomain-like"/>
    <property type="match status" value="1"/>
</dbReference>
<evidence type="ECO:0000256" key="2">
    <source>
        <dbReference type="ARBA" id="ARBA00008446"/>
    </source>
</evidence>
<dbReference type="EMBL" id="GEDC01014701">
    <property type="protein sequence ID" value="JAS22597.1"/>
    <property type="molecule type" value="Transcribed_RNA"/>
</dbReference>
<comment type="similarity">
    <text evidence="2">Belongs to the TALE/IRO homeobox family.</text>
</comment>
<dbReference type="EMBL" id="GEDC01000977">
    <property type="protein sequence ID" value="JAS36321.1"/>
    <property type="molecule type" value="Transcribed_RNA"/>
</dbReference>
<dbReference type="GO" id="GO:0007517">
    <property type="term" value="P:muscle organ development"/>
    <property type="evidence" value="ECO:0007669"/>
    <property type="project" value="TreeGrafter"/>
</dbReference>
<evidence type="ECO:0000256" key="1">
    <source>
        <dbReference type="ARBA" id="ARBA00004123"/>
    </source>
</evidence>
<dbReference type="GO" id="GO:0048468">
    <property type="term" value="P:cell development"/>
    <property type="evidence" value="ECO:0007669"/>
    <property type="project" value="TreeGrafter"/>
</dbReference>
<dbReference type="EMBL" id="GEDC01019245">
    <property type="protein sequence ID" value="JAS18053.1"/>
    <property type="molecule type" value="Transcribed_RNA"/>
</dbReference>
<evidence type="ECO:0000256" key="4">
    <source>
        <dbReference type="ARBA" id="ARBA00023155"/>
    </source>
</evidence>
<dbReference type="PANTHER" id="PTHR11211:SF3">
    <property type="entry name" value="HOMEOBOX PROTEIN MOHAWK"/>
    <property type="match status" value="1"/>
</dbReference>
<dbReference type="CDD" id="cd00086">
    <property type="entry name" value="homeodomain"/>
    <property type="match status" value="1"/>
</dbReference>
<dbReference type="GO" id="GO:0009887">
    <property type="term" value="P:animal organ morphogenesis"/>
    <property type="evidence" value="ECO:0007669"/>
    <property type="project" value="UniProtKB-ARBA"/>
</dbReference>
<dbReference type="GO" id="GO:0048646">
    <property type="term" value="P:anatomical structure formation involved in morphogenesis"/>
    <property type="evidence" value="ECO:0007669"/>
    <property type="project" value="UniProtKB-ARBA"/>
</dbReference>
<evidence type="ECO:0000259" key="7">
    <source>
        <dbReference type="PROSITE" id="PS50071"/>
    </source>
</evidence>